<evidence type="ECO:0000313" key="2">
    <source>
        <dbReference type="EMBL" id="RKQ84139.1"/>
    </source>
</evidence>
<comment type="similarity">
    <text evidence="1">Belongs to the vitamin uptake transporter (VUT/ECF) (TC 2.A.88) family. Q precursor transporter subfamily.</text>
</comment>
<dbReference type="Proteomes" id="UP000267019">
    <property type="component" value="Unassembled WGS sequence"/>
</dbReference>
<protein>
    <recommendedName>
        <fullName evidence="1">Probable queuosine precursor transporter</fullName>
        <shortName evidence="1">Q precursor transporter</shortName>
    </recommendedName>
</protein>
<sequence length="235" mass="26186">MRFRRPSYVGLDPYPLDPPGRRLLVLVGFFVTFSLVSNVTASKIVDFHITYASAAVVFYPPTFFLADTIAEVWGKPVARRIIWLGLAANFTASLMYLLAVAFPPAPFYADQEAYAAVLGSAPRIAVASMTAYTVSQLLDVSLFLYIRRLTRGRHLWLRNNVAVLVSQLVDTTLFSFVAFLGRAPVSAIWEIIATEYTIKVLLTLLGTPVTYLLVGWARGVFLNFSRKLPKQENEA</sequence>
<dbReference type="GO" id="GO:0005886">
    <property type="term" value="C:plasma membrane"/>
    <property type="evidence" value="ECO:0007669"/>
    <property type="project" value="UniProtKB-SubCell"/>
</dbReference>
<organism evidence="2 3">
    <name type="scientific">Brockia lithotrophica</name>
    <dbReference type="NCBI Taxonomy" id="933949"/>
    <lineage>
        <taxon>Bacteria</taxon>
        <taxon>Bacillati</taxon>
        <taxon>Bacillota</taxon>
        <taxon>Bacilli</taxon>
        <taxon>Bacillales</taxon>
        <taxon>Bacillales Family X. Incertae Sedis</taxon>
        <taxon>Brockia</taxon>
    </lineage>
</organism>
<feature type="transmembrane region" description="Helical" evidence="1">
    <location>
        <begin position="81"/>
        <end position="104"/>
    </location>
</feature>
<feature type="transmembrane region" description="Helical" evidence="1">
    <location>
        <begin position="124"/>
        <end position="145"/>
    </location>
</feature>
<feature type="transmembrane region" description="Helical" evidence="1">
    <location>
        <begin position="23"/>
        <end position="41"/>
    </location>
</feature>
<dbReference type="InterPro" id="IPR003744">
    <property type="entry name" value="YhhQ"/>
</dbReference>
<name>A0A660L0N2_9BACL</name>
<feature type="transmembrane region" description="Helical" evidence="1">
    <location>
        <begin position="200"/>
        <end position="221"/>
    </location>
</feature>
<proteinExistence type="inferred from homology"/>
<keyword evidence="1" id="KW-1003">Cell membrane</keyword>
<keyword evidence="1" id="KW-1133">Transmembrane helix</keyword>
<feature type="transmembrane region" description="Helical" evidence="1">
    <location>
        <begin position="47"/>
        <end position="69"/>
    </location>
</feature>
<dbReference type="EMBL" id="RBIJ01000004">
    <property type="protein sequence ID" value="RKQ84139.1"/>
    <property type="molecule type" value="Genomic_DNA"/>
</dbReference>
<dbReference type="PANTHER" id="PTHR34300:SF2">
    <property type="entry name" value="QUEUOSINE PRECURSOR TRANSPORTER-RELATED"/>
    <property type="match status" value="1"/>
</dbReference>
<gene>
    <name evidence="2" type="ORF">C7438_1308</name>
</gene>
<dbReference type="GO" id="GO:0022857">
    <property type="term" value="F:transmembrane transporter activity"/>
    <property type="evidence" value="ECO:0007669"/>
    <property type="project" value="UniProtKB-UniRule"/>
</dbReference>
<comment type="caution">
    <text evidence="2">The sequence shown here is derived from an EMBL/GenBank/DDBJ whole genome shotgun (WGS) entry which is preliminary data.</text>
</comment>
<dbReference type="HAMAP" id="MF_02088">
    <property type="entry name" value="Q_prec_transport"/>
    <property type="match status" value="1"/>
</dbReference>
<evidence type="ECO:0000256" key="1">
    <source>
        <dbReference type="HAMAP-Rule" id="MF_02088"/>
    </source>
</evidence>
<reference evidence="2 3" key="1">
    <citation type="submission" date="2018-10" db="EMBL/GenBank/DDBJ databases">
        <title>Genomic Encyclopedia of Type Strains, Phase IV (KMG-IV): sequencing the most valuable type-strain genomes for metagenomic binning, comparative biology and taxonomic classification.</title>
        <authorList>
            <person name="Goeker M."/>
        </authorList>
    </citation>
    <scope>NUCLEOTIDE SEQUENCE [LARGE SCALE GENOMIC DNA]</scope>
    <source>
        <strain evidence="2 3">DSM 22653</strain>
    </source>
</reference>
<keyword evidence="3" id="KW-1185">Reference proteome</keyword>
<feature type="transmembrane region" description="Helical" evidence="1">
    <location>
        <begin position="157"/>
        <end position="180"/>
    </location>
</feature>
<evidence type="ECO:0000313" key="3">
    <source>
        <dbReference type="Proteomes" id="UP000267019"/>
    </source>
</evidence>
<keyword evidence="1" id="KW-0472">Membrane</keyword>
<dbReference type="PANTHER" id="PTHR34300">
    <property type="entry name" value="QUEUOSINE PRECURSOR TRANSPORTER-RELATED"/>
    <property type="match status" value="1"/>
</dbReference>
<dbReference type="NCBIfam" id="TIGR00697">
    <property type="entry name" value="queuosine precursor transporter"/>
    <property type="match status" value="1"/>
</dbReference>
<dbReference type="RefSeq" id="WP_211322118.1">
    <property type="nucleotide sequence ID" value="NZ_RBIJ01000004.1"/>
</dbReference>
<keyword evidence="1" id="KW-0813">Transport</keyword>
<keyword evidence="1" id="KW-0812">Transmembrane</keyword>
<comment type="function">
    <text evidence="1">Involved in the import of queuosine (Q) precursors, required for Q precursor salvage.</text>
</comment>
<comment type="subcellular location">
    <subcellularLocation>
        <location evidence="1">Cell membrane</location>
        <topology evidence="1">Multi-pass membrane protein</topology>
    </subcellularLocation>
</comment>
<accession>A0A660L0N2</accession>
<dbReference type="Pfam" id="PF02592">
    <property type="entry name" value="Vut_1"/>
    <property type="match status" value="1"/>
</dbReference>
<dbReference type="AlphaFoldDB" id="A0A660L0N2"/>